<evidence type="ECO:0000313" key="2">
    <source>
        <dbReference type="Proteomes" id="UP000027238"/>
    </source>
</evidence>
<gene>
    <name evidence="1" type="ORF">CSUB01_12052</name>
</gene>
<name>A0A066XQF4_COLSU</name>
<dbReference type="EMBL" id="JMSE01000181">
    <property type="protein sequence ID" value="KDN71463.1"/>
    <property type="molecule type" value="Genomic_DNA"/>
</dbReference>
<reference evidence="2" key="1">
    <citation type="journal article" date="2014" name="Genome Announc.">
        <title>Draft genome sequence of Colletotrichum sublineola, a destructive pathogen of cultivated sorghum.</title>
        <authorList>
            <person name="Baroncelli R."/>
            <person name="Sanz-Martin J.M."/>
            <person name="Rech G.E."/>
            <person name="Sukno S.A."/>
            <person name="Thon M.R."/>
        </authorList>
    </citation>
    <scope>NUCLEOTIDE SEQUENCE [LARGE SCALE GENOMIC DNA]</scope>
    <source>
        <strain evidence="2">TX430BB</strain>
    </source>
</reference>
<dbReference type="Proteomes" id="UP000027238">
    <property type="component" value="Unassembled WGS sequence"/>
</dbReference>
<organism evidence="1 2">
    <name type="scientific">Colletotrichum sublineola</name>
    <name type="common">Sorghum anthracnose fungus</name>
    <dbReference type="NCBI Taxonomy" id="1173701"/>
    <lineage>
        <taxon>Eukaryota</taxon>
        <taxon>Fungi</taxon>
        <taxon>Dikarya</taxon>
        <taxon>Ascomycota</taxon>
        <taxon>Pezizomycotina</taxon>
        <taxon>Sordariomycetes</taxon>
        <taxon>Hypocreomycetidae</taxon>
        <taxon>Glomerellales</taxon>
        <taxon>Glomerellaceae</taxon>
        <taxon>Colletotrichum</taxon>
        <taxon>Colletotrichum graminicola species complex</taxon>
    </lineage>
</organism>
<evidence type="ECO:0000313" key="1">
    <source>
        <dbReference type="EMBL" id="KDN71463.1"/>
    </source>
</evidence>
<sequence>MIPAVRKAATRPPVSLEGAGIAQRLTSRLANIQDYSTVDVKASGRWKRQPDAQFRKVSLGIHSPEFPCFIVETAFSQPACDVVEKAQSYIQDSNSQVQVILVLNIQHPNASDVAFSL</sequence>
<proteinExistence type="predicted"/>
<dbReference type="OrthoDB" id="4590459at2759"/>
<protein>
    <submittedName>
        <fullName evidence="1">Uncharacterized protein</fullName>
    </submittedName>
</protein>
<keyword evidence="2" id="KW-1185">Reference proteome</keyword>
<comment type="caution">
    <text evidence="1">The sequence shown here is derived from an EMBL/GenBank/DDBJ whole genome shotgun (WGS) entry which is preliminary data.</text>
</comment>
<dbReference type="AlphaFoldDB" id="A0A066XQF4"/>
<dbReference type="HOGENOM" id="CLU_2084727_0_0_1"/>
<accession>A0A066XQF4</accession>